<dbReference type="GO" id="GO:0003676">
    <property type="term" value="F:nucleic acid binding"/>
    <property type="evidence" value="ECO:0007669"/>
    <property type="project" value="InterPro"/>
</dbReference>
<proteinExistence type="predicted"/>
<dbReference type="InterPro" id="IPR011856">
    <property type="entry name" value="tRNA_endonuc-like_dom_sf"/>
</dbReference>
<evidence type="ECO:0000313" key="2">
    <source>
        <dbReference type="Proteomes" id="UP000305654"/>
    </source>
</evidence>
<protein>
    <recommendedName>
        <fullName evidence="3">Aspartate ammonia-lyase</fullName>
    </recommendedName>
</protein>
<name>A0A5R9J6M1_9PROT</name>
<reference evidence="1 2" key="1">
    <citation type="submission" date="2019-05" db="EMBL/GenBank/DDBJ databases">
        <authorList>
            <person name="Pankratov T."/>
            <person name="Grouzdev D."/>
        </authorList>
    </citation>
    <scope>NUCLEOTIDE SEQUENCE [LARGE SCALE GENOMIC DNA]</scope>
    <source>
        <strain evidence="1 2">KEBCLARHB70R</strain>
    </source>
</reference>
<gene>
    <name evidence="1" type="ORF">FE263_17355</name>
</gene>
<dbReference type="EMBL" id="VCDI01000007">
    <property type="protein sequence ID" value="TLU71271.1"/>
    <property type="molecule type" value="Genomic_DNA"/>
</dbReference>
<dbReference type="Proteomes" id="UP000305654">
    <property type="component" value="Unassembled WGS sequence"/>
</dbReference>
<accession>A0A5R9J6M1</accession>
<sequence>MARTGSINTAMLGAAGEHYVMCQLLRRGMIAAIAPAGAPDVDIIVSDREGHSLAAVQVKARQNTNGKSGWPLNRKHEGIIRSSLFYAFVDFGKTLTDPPRCWIVPSSVVAEAITDSHKSWLSMPGHSGRVHQDNDMRSFLHDYSHQGLDRPAGWLSQFLERWDTILAGA</sequence>
<evidence type="ECO:0000313" key="1">
    <source>
        <dbReference type="EMBL" id="TLU71271.1"/>
    </source>
</evidence>
<evidence type="ECO:0008006" key="3">
    <source>
        <dbReference type="Google" id="ProtNLM"/>
    </source>
</evidence>
<organism evidence="1 2">
    <name type="scientific">Lichenicoccus roseus</name>
    <dbReference type="NCBI Taxonomy" id="2683649"/>
    <lineage>
        <taxon>Bacteria</taxon>
        <taxon>Pseudomonadati</taxon>
        <taxon>Pseudomonadota</taxon>
        <taxon>Alphaproteobacteria</taxon>
        <taxon>Acetobacterales</taxon>
        <taxon>Acetobacteraceae</taxon>
        <taxon>Lichenicoccus</taxon>
    </lineage>
</organism>
<dbReference type="AlphaFoldDB" id="A0A5R9J6M1"/>
<comment type="caution">
    <text evidence="1">The sequence shown here is derived from an EMBL/GenBank/DDBJ whole genome shotgun (WGS) entry which is preliminary data.</text>
</comment>
<keyword evidence="2" id="KW-1185">Reference proteome</keyword>
<dbReference type="Gene3D" id="3.40.1350.10">
    <property type="match status" value="1"/>
</dbReference>
<dbReference type="OrthoDB" id="7594452at2"/>